<dbReference type="PANTHER" id="PTHR13440">
    <property type="entry name" value="BLOC-1 RELATED COMPLEX SUBUNIT 6"/>
    <property type="match status" value="1"/>
</dbReference>
<dbReference type="InterPro" id="IPR019314">
    <property type="entry name" value="BORCS6"/>
</dbReference>
<name>A0A3Q3JML6_MONAL</name>
<evidence type="ECO:0000313" key="4">
    <source>
        <dbReference type="Proteomes" id="UP000261600"/>
    </source>
</evidence>
<feature type="compositionally biased region" description="Acidic residues" evidence="1">
    <location>
        <begin position="251"/>
        <end position="266"/>
    </location>
</feature>
<dbReference type="GO" id="GO:0099078">
    <property type="term" value="C:BORC complex"/>
    <property type="evidence" value="ECO:0007669"/>
    <property type="project" value="TreeGrafter"/>
</dbReference>
<reference evidence="3" key="2">
    <citation type="submission" date="2025-09" db="UniProtKB">
        <authorList>
            <consortium name="Ensembl"/>
        </authorList>
    </citation>
    <scope>IDENTIFICATION</scope>
</reference>
<evidence type="ECO:0000256" key="1">
    <source>
        <dbReference type="SAM" id="MobiDB-lite"/>
    </source>
</evidence>
<dbReference type="Pfam" id="PF10157">
    <property type="entry name" value="BORCS6"/>
    <property type="match status" value="1"/>
</dbReference>
<dbReference type="AlphaFoldDB" id="A0A3Q3JML6"/>
<protein>
    <recommendedName>
        <fullName evidence="2">BLOC-1-related complex subunit 6 C-terminal helix domain-containing protein</fullName>
    </recommendedName>
</protein>
<evidence type="ECO:0000313" key="3">
    <source>
        <dbReference type="Ensembl" id="ENSMALP00000021373.1"/>
    </source>
</evidence>
<evidence type="ECO:0000259" key="2">
    <source>
        <dbReference type="Pfam" id="PF10157"/>
    </source>
</evidence>
<dbReference type="GO" id="GO:0032418">
    <property type="term" value="P:lysosome localization"/>
    <property type="evidence" value="ECO:0007669"/>
    <property type="project" value="TreeGrafter"/>
</dbReference>
<keyword evidence="4" id="KW-1185">Reference proteome</keyword>
<dbReference type="Proteomes" id="UP000261600">
    <property type="component" value="Unplaced"/>
</dbReference>
<feature type="region of interest" description="Disordered" evidence="1">
    <location>
        <begin position="341"/>
        <end position="366"/>
    </location>
</feature>
<feature type="domain" description="BLOC-1-related complex subunit 6 C-terminal helix" evidence="2">
    <location>
        <begin position="429"/>
        <end position="528"/>
    </location>
</feature>
<dbReference type="STRING" id="43700.ENSMALP00000021373"/>
<sequence>MFTVPKIRHEKNVFKSVAKPRYCIGTGLLMENYQMISSPSKQCYMLNAFLLMVEFSNSITAKVWISNREPLPLTFSLSSSAGGGMSLSPVIGTEVPETANGVMTPVASENGPRVPVSLKCGGSRLPCPGESSEDGSLRHTENHLDRENRIYDGEDHLEIEIDINERTSALSLHTSWVTDPSQPAATYTGASESGSIVRDIPEASSIVESPDAAPLEDSAHTKDSSQQRGPAGTDRRQLEAENVDGGTEGHDEADDGEKEKQDEEEDEKNKSKWKNQYTGGRTEVESSQHYSSSAPGPSTSPFSSPPLPILASDDAPCPPHVMAQVWVRNVRGMQDSKSLDEISQACGGGSGARGGGRSSQSEGRRATISSALELEGTVSRDGDLTHFITKNLEQKIKMSSKPSLDCSDSDCSGPIYRSRGLSRRPADIPPIDPAVLVDLQRHTQEVAHSVEMMMRSLNGTIQNMTALSVGYIQTYRDSVDSLGESVDMSIKGMYTLMARCEELDRSMQPIHTLAAQIRDIKRTLDALEAICK</sequence>
<feature type="compositionally biased region" description="Gly residues" evidence="1">
    <location>
        <begin position="346"/>
        <end position="357"/>
    </location>
</feature>
<feature type="compositionally biased region" description="Low complexity" evidence="1">
    <location>
        <begin position="291"/>
        <end position="302"/>
    </location>
</feature>
<reference evidence="3" key="1">
    <citation type="submission" date="2025-08" db="UniProtKB">
        <authorList>
            <consortium name="Ensembl"/>
        </authorList>
    </citation>
    <scope>IDENTIFICATION</scope>
</reference>
<organism evidence="3 4">
    <name type="scientific">Monopterus albus</name>
    <name type="common">Swamp eel</name>
    <dbReference type="NCBI Taxonomy" id="43700"/>
    <lineage>
        <taxon>Eukaryota</taxon>
        <taxon>Metazoa</taxon>
        <taxon>Chordata</taxon>
        <taxon>Craniata</taxon>
        <taxon>Vertebrata</taxon>
        <taxon>Euteleostomi</taxon>
        <taxon>Actinopterygii</taxon>
        <taxon>Neopterygii</taxon>
        <taxon>Teleostei</taxon>
        <taxon>Neoteleostei</taxon>
        <taxon>Acanthomorphata</taxon>
        <taxon>Anabantaria</taxon>
        <taxon>Synbranchiformes</taxon>
        <taxon>Synbranchidae</taxon>
        <taxon>Monopterus</taxon>
    </lineage>
</organism>
<accession>A0A3Q3JML6</accession>
<proteinExistence type="predicted"/>
<dbReference type="InterPro" id="IPR046465">
    <property type="entry name" value="BORCS6_C"/>
</dbReference>
<feature type="region of interest" description="Disordered" evidence="1">
    <location>
        <begin position="210"/>
        <end position="315"/>
    </location>
</feature>
<dbReference type="Ensembl" id="ENSMALT00000021790.1">
    <property type="protein sequence ID" value="ENSMALP00000021373.1"/>
    <property type="gene ID" value="ENSMALG00000014937.1"/>
</dbReference>
<dbReference type="PANTHER" id="PTHR13440:SF7">
    <property type="entry name" value="BLOC-1 RELATED COMPLEX SUBUNIT 6"/>
    <property type="match status" value="1"/>
</dbReference>
<feature type="compositionally biased region" description="Polar residues" evidence="1">
    <location>
        <begin position="275"/>
        <end position="290"/>
    </location>
</feature>